<sequence length="60" mass="6634">MRTREHVFSQKERRLYKRAVVGAVMLTLTITLAKAFVLTPPVSVAEWAPIEGVAAAQPLN</sequence>
<gene>
    <name evidence="1" type="ORF">Q0812_11095</name>
</gene>
<evidence type="ECO:0000313" key="1">
    <source>
        <dbReference type="EMBL" id="MDO1559971.1"/>
    </source>
</evidence>
<protein>
    <submittedName>
        <fullName evidence="1">Uncharacterized protein</fullName>
    </submittedName>
</protein>
<comment type="caution">
    <text evidence="1">The sequence shown here is derived from an EMBL/GenBank/DDBJ whole genome shotgun (WGS) entry which is preliminary data.</text>
</comment>
<dbReference type="Proteomes" id="UP001169063">
    <property type="component" value="Unassembled WGS sequence"/>
</dbReference>
<dbReference type="RefSeq" id="WP_302110402.1">
    <property type="nucleotide sequence ID" value="NZ_JAUKTR010000004.1"/>
</dbReference>
<name>A0ABT8SNA9_9CAUL</name>
<evidence type="ECO:0000313" key="2">
    <source>
        <dbReference type="Proteomes" id="UP001169063"/>
    </source>
</evidence>
<proteinExistence type="predicted"/>
<dbReference type="EMBL" id="JAUKTR010000004">
    <property type="protein sequence ID" value="MDO1559971.1"/>
    <property type="molecule type" value="Genomic_DNA"/>
</dbReference>
<keyword evidence="2" id="KW-1185">Reference proteome</keyword>
<reference evidence="1" key="1">
    <citation type="submission" date="2023-07" db="EMBL/GenBank/DDBJ databases">
        <title>Brevundimonas soil sp. nov., isolated from the soil of chemical plant.</title>
        <authorList>
            <person name="Wu N."/>
        </authorList>
    </citation>
    <scope>NUCLEOTIDE SEQUENCE</scope>
    <source>
        <strain evidence="1">XZ-24</strain>
    </source>
</reference>
<accession>A0ABT8SNA9</accession>
<organism evidence="1 2">
    <name type="scientific">Peiella sedimenti</name>
    <dbReference type="NCBI Taxonomy" id="3061083"/>
    <lineage>
        <taxon>Bacteria</taxon>
        <taxon>Pseudomonadati</taxon>
        <taxon>Pseudomonadota</taxon>
        <taxon>Alphaproteobacteria</taxon>
        <taxon>Caulobacterales</taxon>
        <taxon>Caulobacteraceae</taxon>
        <taxon>Peiella</taxon>
    </lineage>
</organism>